<accession>A0A9P8VIA2</accession>
<proteinExistence type="predicted"/>
<dbReference type="Proteomes" id="UP000770015">
    <property type="component" value="Unassembled WGS sequence"/>
</dbReference>
<feature type="region of interest" description="Disordered" evidence="1">
    <location>
        <begin position="133"/>
        <end position="166"/>
    </location>
</feature>
<dbReference type="OrthoDB" id="442921at2759"/>
<sequence length="256" mass="28319">MSLTIPEEYPSEVQGLETALVAGRTFSPLFVDDFPSFLENIPSPVIATDTAAVSHYAPSDKESEDQVEMEDVMTAKLEETPEDTAPVRVKEEVTDGNDFCSSSTGLNHHDVLADGQAEGFQLALPNETAPVTRSFTTQLPDPESHTTPAAHHSEGHGNLPPPADHSSVRYNIRYTIRNDHLQLTFSSRPTRPFEKAMQTFCDRAGTTVETTRWLFEEARVHTTDTPQSMDMDMELENTIWAHLETIGGGITTTKMI</sequence>
<reference evidence="2" key="1">
    <citation type="journal article" date="2021" name="Nat. Commun.">
        <title>Genetic determinants of endophytism in the Arabidopsis root mycobiome.</title>
        <authorList>
            <person name="Mesny F."/>
            <person name="Miyauchi S."/>
            <person name="Thiergart T."/>
            <person name="Pickel B."/>
            <person name="Atanasova L."/>
            <person name="Karlsson M."/>
            <person name="Huettel B."/>
            <person name="Barry K.W."/>
            <person name="Haridas S."/>
            <person name="Chen C."/>
            <person name="Bauer D."/>
            <person name="Andreopoulos W."/>
            <person name="Pangilinan J."/>
            <person name="LaButti K."/>
            <person name="Riley R."/>
            <person name="Lipzen A."/>
            <person name="Clum A."/>
            <person name="Drula E."/>
            <person name="Henrissat B."/>
            <person name="Kohler A."/>
            <person name="Grigoriev I.V."/>
            <person name="Martin F.M."/>
            <person name="Hacquard S."/>
        </authorList>
    </citation>
    <scope>NUCLEOTIDE SEQUENCE</scope>
    <source>
        <strain evidence="2">MPI-SDFR-AT-0117</strain>
    </source>
</reference>
<organism evidence="2 3">
    <name type="scientific">Plectosphaerella plurivora</name>
    <dbReference type="NCBI Taxonomy" id="936078"/>
    <lineage>
        <taxon>Eukaryota</taxon>
        <taxon>Fungi</taxon>
        <taxon>Dikarya</taxon>
        <taxon>Ascomycota</taxon>
        <taxon>Pezizomycotina</taxon>
        <taxon>Sordariomycetes</taxon>
        <taxon>Hypocreomycetidae</taxon>
        <taxon>Glomerellales</taxon>
        <taxon>Plectosphaerellaceae</taxon>
        <taxon>Plectosphaerella</taxon>
    </lineage>
</organism>
<keyword evidence="3" id="KW-1185">Reference proteome</keyword>
<dbReference type="InterPro" id="IPR029071">
    <property type="entry name" value="Ubiquitin-like_domsf"/>
</dbReference>
<dbReference type="AlphaFoldDB" id="A0A9P8VIA2"/>
<evidence type="ECO:0000313" key="3">
    <source>
        <dbReference type="Proteomes" id="UP000770015"/>
    </source>
</evidence>
<dbReference type="Gene3D" id="3.10.20.90">
    <property type="entry name" value="Phosphatidylinositol 3-kinase Catalytic Subunit, Chain A, domain 1"/>
    <property type="match status" value="1"/>
</dbReference>
<protein>
    <submittedName>
        <fullName evidence="2">Uncharacterized protein</fullName>
    </submittedName>
</protein>
<gene>
    <name evidence="2" type="ORF">F5X68DRAFT_227022</name>
</gene>
<comment type="caution">
    <text evidence="2">The sequence shown here is derived from an EMBL/GenBank/DDBJ whole genome shotgun (WGS) entry which is preliminary data.</text>
</comment>
<evidence type="ECO:0000256" key="1">
    <source>
        <dbReference type="SAM" id="MobiDB-lite"/>
    </source>
</evidence>
<dbReference type="EMBL" id="JAGSXJ010000002">
    <property type="protein sequence ID" value="KAH6695024.1"/>
    <property type="molecule type" value="Genomic_DNA"/>
</dbReference>
<evidence type="ECO:0000313" key="2">
    <source>
        <dbReference type="EMBL" id="KAH6695024.1"/>
    </source>
</evidence>
<name>A0A9P8VIA2_9PEZI</name>
<dbReference type="SUPFAM" id="SSF54236">
    <property type="entry name" value="Ubiquitin-like"/>
    <property type="match status" value="1"/>
</dbReference>